<dbReference type="AlphaFoldDB" id="A0A418IKL9"/>
<keyword evidence="8 9" id="KW-0472">Membrane</keyword>
<dbReference type="GO" id="GO:0009372">
    <property type="term" value="P:quorum sensing"/>
    <property type="evidence" value="ECO:0007669"/>
    <property type="project" value="UniProtKB-UniRule"/>
</dbReference>
<keyword evidence="7 9" id="KW-0843">Virulence</keyword>
<sequence length="189" mass="21822">MSKFIDTKIDNFAKNLQLRNNLDHIEYLKMRLGMQVLVNNFFKAIVIYGVSILCHMFLYTLTVHLSFFIIRHFAHGAHAKNSLACYIESLIYFVLLPWIVGYIQVPSLLMYPLALIGLIIISIYAPSATKKQPIPEQLRKGKKIKSICVTLILLLISLFLNEPYQQLVLLGIIIISVLQFRIFFPKEDH</sequence>
<gene>
    <name evidence="9" type="primary">agrB</name>
    <name evidence="10" type="ORF">BU097_12705</name>
</gene>
<comment type="similarity">
    <text evidence="9">Belongs to the AgrB family.</text>
</comment>
<keyword evidence="11" id="KW-1185">Reference proteome</keyword>
<evidence type="ECO:0000256" key="4">
    <source>
        <dbReference type="ARBA" id="ARBA00022692"/>
    </source>
</evidence>
<keyword evidence="6 9" id="KW-1133">Transmembrane helix</keyword>
<comment type="function">
    <text evidence="9">Essential for the production of a quorum sensing system signal molecule, the autoinducing peptide (AIP). This quorum sensing system is responsible for the regulation of the expression of virulence factor genes. Involved in the proteolytic processing of AgrD, the precursor of AIP.</text>
</comment>
<dbReference type="EMBL" id="QXUL01000085">
    <property type="protein sequence ID" value="RIN07909.1"/>
    <property type="molecule type" value="Genomic_DNA"/>
</dbReference>
<dbReference type="GO" id="GO:0006508">
    <property type="term" value="P:proteolysis"/>
    <property type="evidence" value="ECO:0007669"/>
    <property type="project" value="UniProtKB-KW"/>
</dbReference>
<comment type="caution">
    <text evidence="10">The sequence shown here is derived from an EMBL/GenBank/DDBJ whole genome shotgun (WGS) entry which is preliminary data.</text>
</comment>
<dbReference type="RefSeq" id="WP_107552630.1">
    <property type="nucleotide sequence ID" value="NZ_PZES01000212.1"/>
</dbReference>
<dbReference type="Proteomes" id="UP000285567">
    <property type="component" value="Unassembled WGS sequence"/>
</dbReference>
<dbReference type="OrthoDB" id="2183538at2"/>
<feature type="transmembrane region" description="Helical" evidence="9">
    <location>
        <begin position="45"/>
        <end position="70"/>
    </location>
</feature>
<evidence type="ECO:0000256" key="6">
    <source>
        <dbReference type="ARBA" id="ARBA00022989"/>
    </source>
</evidence>
<dbReference type="SMART" id="SM00793">
    <property type="entry name" value="AgrB"/>
    <property type="match status" value="1"/>
</dbReference>
<evidence type="ECO:0000256" key="9">
    <source>
        <dbReference type="HAMAP-Rule" id="MF_00784"/>
    </source>
</evidence>
<dbReference type="GO" id="GO:0005886">
    <property type="term" value="C:plasma membrane"/>
    <property type="evidence" value="ECO:0007669"/>
    <property type="project" value="UniProtKB-SubCell"/>
</dbReference>
<feature type="transmembrane region" description="Helical" evidence="9">
    <location>
        <begin position="109"/>
        <end position="125"/>
    </location>
</feature>
<evidence type="ECO:0000256" key="2">
    <source>
        <dbReference type="ARBA" id="ARBA00022654"/>
    </source>
</evidence>
<dbReference type="EC" id="3.4.-.-" evidence="9"/>
<evidence type="ECO:0000256" key="3">
    <source>
        <dbReference type="ARBA" id="ARBA00022670"/>
    </source>
</evidence>
<evidence type="ECO:0000313" key="11">
    <source>
        <dbReference type="Proteomes" id="UP000285567"/>
    </source>
</evidence>
<evidence type="ECO:0000256" key="8">
    <source>
        <dbReference type="ARBA" id="ARBA00023136"/>
    </source>
</evidence>
<evidence type="ECO:0000313" key="10">
    <source>
        <dbReference type="EMBL" id="RIN07909.1"/>
    </source>
</evidence>
<proteinExistence type="inferred from homology"/>
<dbReference type="GO" id="GO:0008233">
    <property type="term" value="F:peptidase activity"/>
    <property type="evidence" value="ECO:0007669"/>
    <property type="project" value="UniProtKB-UniRule"/>
</dbReference>
<keyword evidence="4 9" id="KW-0812">Transmembrane</keyword>
<dbReference type="HAMAP" id="MF_00784">
    <property type="entry name" value="AgrB"/>
    <property type="match status" value="1"/>
</dbReference>
<dbReference type="InterPro" id="IPR006741">
    <property type="entry name" value="AgrB"/>
</dbReference>
<protein>
    <recommendedName>
        <fullName evidence="9">Accessory gene regulator protein B</fullName>
        <ecNumber evidence="9">3.4.-.-</ecNumber>
    </recommendedName>
</protein>
<comment type="subcellular location">
    <subcellularLocation>
        <location evidence="9">Cell membrane</location>
        <topology evidence="9">Multi-pass membrane protein</topology>
    </subcellularLocation>
</comment>
<evidence type="ECO:0000256" key="7">
    <source>
        <dbReference type="ARBA" id="ARBA00023026"/>
    </source>
</evidence>
<keyword evidence="5 9" id="KW-0378">Hydrolase</keyword>
<evidence type="ECO:0000256" key="5">
    <source>
        <dbReference type="ARBA" id="ARBA00022801"/>
    </source>
</evidence>
<reference evidence="10 11" key="1">
    <citation type="journal article" date="2016" name="Front. Microbiol.">
        <title>Comprehensive Phylogenetic Analysis of Bovine Non-aureus Staphylococci Species Based on Whole-Genome Sequencing.</title>
        <authorList>
            <person name="Naushad S."/>
            <person name="Barkema H.W."/>
            <person name="Luby C."/>
            <person name="Condas L.A."/>
            <person name="Nobrega D.B."/>
            <person name="Carson D.A."/>
            <person name="De Buck J."/>
        </authorList>
    </citation>
    <scope>NUCLEOTIDE SEQUENCE [LARGE SCALE GENOMIC DNA]</scope>
    <source>
        <strain evidence="10 11">SNUC 102</strain>
    </source>
</reference>
<keyword evidence="3 9" id="KW-0645">Protease</keyword>
<feature type="transmembrane region" description="Helical" evidence="9">
    <location>
        <begin position="82"/>
        <end position="103"/>
    </location>
</feature>
<dbReference type="Pfam" id="PF04647">
    <property type="entry name" value="AgrB"/>
    <property type="match status" value="1"/>
</dbReference>
<feature type="transmembrane region" description="Helical" evidence="9">
    <location>
        <begin position="146"/>
        <end position="161"/>
    </location>
</feature>
<feature type="transmembrane region" description="Helical" evidence="9">
    <location>
        <begin position="167"/>
        <end position="184"/>
    </location>
</feature>
<keyword evidence="1 9" id="KW-1003">Cell membrane</keyword>
<evidence type="ECO:0000256" key="1">
    <source>
        <dbReference type="ARBA" id="ARBA00022475"/>
    </source>
</evidence>
<accession>A0A418IKL9</accession>
<name>A0A418IKL9_STAXY</name>
<keyword evidence="2 9" id="KW-0673">Quorum sensing</keyword>
<organism evidence="10 11">
    <name type="scientific">Staphylococcus xylosus</name>
    <dbReference type="NCBI Taxonomy" id="1288"/>
    <lineage>
        <taxon>Bacteria</taxon>
        <taxon>Bacillati</taxon>
        <taxon>Bacillota</taxon>
        <taxon>Bacilli</taxon>
        <taxon>Bacillales</taxon>
        <taxon>Staphylococcaceae</taxon>
        <taxon>Staphylococcus</taxon>
    </lineage>
</organism>